<protein>
    <recommendedName>
        <fullName evidence="4">YXWGXW repeat-containing protein</fullName>
    </recommendedName>
</protein>
<evidence type="ECO:0000313" key="2">
    <source>
        <dbReference type="EMBL" id="SFV38714.1"/>
    </source>
</evidence>
<dbReference type="AlphaFoldDB" id="A0A1I7NVS3"/>
<keyword evidence="3" id="KW-1185">Reference proteome</keyword>
<dbReference type="OrthoDB" id="8451484at2"/>
<name>A0A1I7NVS3_9HYPH</name>
<evidence type="ECO:0000256" key="1">
    <source>
        <dbReference type="SAM" id="SignalP"/>
    </source>
</evidence>
<accession>A0A1I7NVS3</accession>
<dbReference type="EMBL" id="FPCH01000004">
    <property type="protein sequence ID" value="SFV38714.1"/>
    <property type="molecule type" value="Genomic_DNA"/>
</dbReference>
<sequence length="97" mass="11015">MGIKSIALCAVAASILSATSASAITVGPPAPVAASTAIQQVDYRNDHRNNYRNNHKRKYYHKRHDRHPPKGWHRYHKRPGDWSRRGCMAIGPVWWCP</sequence>
<reference evidence="3" key="1">
    <citation type="submission" date="2016-10" db="EMBL/GenBank/DDBJ databases">
        <authorList>
            <person name="Varghese N."/>
            <person name="Submissions S."/>
        </authorList>
    </citation>
    <scope>NUCLEOTIDE SEQUENCE [LARGE SCALE GENOMIC DNA]</scope>
    <source>
        <strain evidence="3">DSM 1565</strain>
    </source>
</reference>
<keyword evidence="1" id="KW-0732">Signal</keyword>
<organism evidence="2 3">
    <name type="scientific">Hyphomicrobium facile</name>
    <dbReference type="NCBI Taxonomy" id="51670"/>
    <lineage>
        <taxon>Bacteria</taxon>
        <taxon>Pseudomonadati</taxon>
        <taxon>Pseudomonadota</taxon>
        <taxon>Alphaproteobacteria</taxon>
        <taxon>Hyphomicrobiales</taxon>
        <taxon>Hyphomicrobiaceae</taxon>
        <taxon>Hyphomicrobium</taxon>
    </lineage>
</organism>
<proteinExistence type="predicted"/>
<evidence type="ECO:0008006" key="4">
    <source>
        <dbReference type="Google" id="ProtNLM"/>
    </source>
</evidence>
<gene>
    <name evidence="2" type="ORF">SAMN04488557_3811</name>
</gene>
<evidence type="ECO:0000313" key="3">
    <source>
        <dbReference type="Proteomes" id="UP000199423"/>
    </source>
</evidence>
<feature type="chain" id="PRO_5011550763" description="YXWGXW repeat-containing protein" evidence="1">
    <location>
        <begin position="24"/>
        <end position="97"/>
    </location>
</feature>
<feature type="signal peptide" evidence="1">
    <location>
        <begin position="1"/>
        <end position="23"/>
    </location>
</feature>
<dbReference type="Proteomes" id="UP000199423">
    <property type="component" value="Unassembled WGS sequence"/>
</dbReference>